<accession>A0A7I7YRL1</accession>
<dbReference type="InterPro" id="IPR000084">
    <property type="entry name" value="PE-PGRS_N"/>
</dbReference>
<evidence type="ECO:0000313" key="4">
    <source>
        <dbReference type="Proteomes" id="UP000467105"/>
    </source>
</evidence>
<protein>
    <recommendedName>
        <fullName evidence="2">PE domain-containing protein</fullName>
    </recommendedName>
</protein>
<name>A0A7I7YRL1_9MYCO</name>
<dbReference type="SUPFAM" id="SSF140459">
    <property type="entry name" value="PE/PPE dimer-like"/>
    <property type="match status" value="1"/>
</dbReference>
<reference evidence="3 4" key="1">
    <citation type="journal article" date="2019" name="Emerg. Microbes Infect.">
        <title>Comprehensive subspecies identification of 175 nontuberculous mycobacteria species based on 7547 genomic profiles.</title>
        <authorList>
            <person name="Matsumoto Y."/>
            <person name="Kinjo T."/>
            <person name="Motooka D."/>
            <person name="Nabeya D."/>
            <person name="Jung N."/>
            <person name="Uechi K."/>
            <person name="Horii T."/>
            <person name="Iida T."/>
            <person name="Fujita J."/>
            <person name="Nakamura S."/>
        </authorList>
    </citation>
    <scope>NUCLEOTIDE SEQUENCE [LARGE SCALE GENOMIC DNA]</scope>
    <source>
        <strain evidence="3 4">JCM 14742</strain>
    </source>
</reference>
<evidence type="ECO:0000256" key="1">
    <source>
        <dbReference type="SAM" id="Phobius"/>
    </source>
</evidence>
<proteinExistence type="predicted"/>
<feature type="domain" description="PE" evidence="2">
    <location>
        <begin position="4"/>
        <end position="94"/>
    </location>
</feature>
<gene>
    <name evidence="3" type="ORF">MPRM_17890</name>
</gene>
<dbReference type="Gene3D" id="1.10.287.850">
    <property type="entry name" value="HP0062-like domain"/>
    <property type="match status" value="1"/>
</dbReference>
<evidence type="ECO:0000259" key="2">
    <source>
        <dbReference type="Pfam" id="PF00934"/>
    </source>
</evidence>
<sequence>MSNVIAVPDFIAAAATDVATVASSVNAAHMAAAAPTVAVMPAAADEVSAGIASLFSKFGETYQATAGQVAAFPAQFAQNLTASAGSYVAAEAANIGSLLSGVGSSVGAAAAAVPAQVSDMLSTTWNTIVGSLTFVWNALNILGGLAYIVAYLNLLLAWLVLNLVLLLAQSEIGSMFGVLIPLALPI</sequence>
<feature type="transmembrane region" description="Helical" evidence="1">
    <location>
        <begin position="156"/>
        <end position="184"/>
    </location>
</feature>
<keyword evidence="1" id="KW-1133">Transmembrane helix</keyword>
<dbReference type="InterPro" id="IPR038332">
    <property type="entry name" value="PPE_sf"/>
</dbReference>
<dbReference type="AlphaFoldDB" id="A0A7I7YRL1"/>
<dbReference type="RefSeq" id="WP_161494213.1">
    <property type="nucleotide sequence ID" value="NZ_AP022614.1"/>
</dbReference>
<dbReference type="Pfam" id="PF00934">
    <property type="entry name" value="PE"/>
    <property type="match status" value="1"/>
</dbReference>
<keyword evidence="4" id="KW-1185">Reference proteome</keyword>
<keyword evidence="1" id="KW-0812">Transmembrane</keyword>
<dbReference type="EMBL" id="AP022614">
    <property type="protein sequence ID" value="BBZ44508.1"/>
    <property type="molecule type" value="Genomic_DNA"/>
</dbReference>
<organism evidence="3 4">
    <name type="scientific">Mycobacterium parmense</name>
    <dbReference type="NCBI Taxonomy" id="185642"/>
    <lineage>
        <taxon>Bacteria</taxon>
        <taxon>Bacillati</taxon>
        <taxon>Actinomycetota</taxon>
        <taxon>Actinomycetes</taxon>
        <taxon>Mycobacteriales</taxon>
        <taxon>Mycobacteriaceae</taxon>
        <taxon>Mycobacterium</taxon>
        <taxon>Mycobacterium simiae complex</taxon>
    </lineage>
</organism>
<feature type="transmembrane region" description="Helical" evidence="1">
    <location>
        <begin position="128"/>
        <end position="150"/>
    </location>
</feature>
<evidence type="ECO:0000313" key="3">
    <source>
        <dbReference type="EMBL" id="BBZ44508.1"/>
    </source>
</evidence>
<keyword evidence="1" id="KW-0472">Membrane</keyword>
<dbReference type="Proteomes" id="UP000467105">
    <property type="component" value="Chromosome"/>
</dbReference>